<feature type="transmembrane region" description="Helical" evidence="3">
    <location>
        <begin position="242"/>
        <end position="262"/>
    </location>
</feature>
<evidence type="ECO:0000313" key="6">
    <source>
        <dbReference type="Proteomes" id="UP000005259"/>
    </source>
</evidence>
<gene>
    <name evidence="5" type="ORF">BTG_10950</name>
</gene>
<keyword evidence="3" id="KW-0812">Transmembrane</keyword>
<accession>A0A9W3JGE6</accession>
<keyword evidence="3" id="KW-1133">Transmembrane helix</keyword>
<dbReference type="GO" id="GO:0016020">
    <property type="term" value="C:membrane"/>
    <property type="evidence" value="ECO:0007669"/>
    <property type="project" value="InterPro"/>
</dbReference>
<feature type="transmembrane region" description="Helical" evidence="3">
    <location>
        <begin position="35"/>
        <end position="54"/>
    </location>
</feature>
<comment type="similarity">
    <text evidence="2">Belongs to the EamA transporter family.</text>
</comment>
<dbReference type="PANTHER" id="PTHR22911:SF79">
    <property type="entry name" value="MOBA-LIKE NTP TRANSFERASE DOMAIN-CONTAINING PROTEIN"/>
    <property type="match status" value="1"/>
</dbReference>
<dbReference type="KEGG" id="bti:BTG_10950"/>
<dbReference type="Proteomes" id="UP000005259">
    <property type="component" value="Chromosome"/>
</dbReference>
<feature type="transmembrane region" description="Helical" evidence="3">
    <location>
        <begin position="147"/>
        <end position="167"/>
    </location>
</feature>
<evidence type="ECO:0000259" key="4">
    <source>
        <dbReference type="Pfam" id="PF00892"/>
    </source>
</evidence>
<keyword evidence="3" id="KW-0472">Membrane</keyword>
<comment type="subcellular location">
    <subcellularLocation>
        <location evidence="1">Endomembrane system</location>
        <topology evidence="1">Multi-pass membrane protein</topology>
    </subcellularLocation>
</comment>
<reference evidence="5 6" key="1">
    <citation type="submission" date="2012-08" db="EMBL/GenBank/DDBJ databases">
        <authorList>
            <person name="Doggett N."/>
            <person name="Teshima H."/>
            <person name="Bruce D."/>
            <person name="Detter J.C."/>
            <person name="Johnson S.L."/>
            <person name="Han C."/>
        </authorList>
    </citation>
    <scope>NUCLEOTIDE SEQUENCE [LARGE SCALE GENOMIC DNA]</scope>
    <source>
        <strain evidence="5 6">HD-771</strain>
    </source>
</reference>
<sequence>MDNAKKASFYMVLSGLSFSLSGFFAEHAIDSGNFFLTLTARFMIPLVLLAPFIINRTRKSIFWINSYKQLPRAFSITISQALFFLCAIKTSLFIAMVLYNTGPIFICLFTLFSPKKRATRLEVLSALTGFLGVFLILKTGSVSYESFFYLGIGVLSGVSLALSQLFLHKSAQTDDNLSIMAYTYLYGTIIAGLLSICFAEESYLKVLSGNKVMYIFLTLMAVGSLGNQWFRGIAYKLTSRISRVSTLLYFNILFSLLLDLFFNNSIPSFIQFVGAICVLVSGVIPILIQSDTKKLGLKKVVGS</sequence>
<proteinExistence type="inferred from homology"/>
<feature type="domain" description="EamA" evidence="4">
    <location>
        <begin position="7"/>
        <end position="137"/>
    </location>
</feature>
<evidence type="ECO:0000256" key="1">
    <source>
        <dbReference type="ARBA" id="ARBA00004127"/>
    </source>
</evidence>
<evidence type="ECO:0000313" key="5">
    <source>
        <dbReference type="EMBL" id="AFQ15652.1"/>
    </source>
</evidence>
<dbReference type="SUPFAM" id="SSF103481">
    <property type="entry name" value="Multidrug resistance efflux transporter EmrE"/>
    <property type="match status" value="2"/>
</dbReference>
<feature type="transmembrane region" description="Helical" evidence="3">
    <location>
        <begin position="179"/>
        <end position="199"/>
    </location>
</feature>
<dbReference type="InterPro" id="IPR000620">
    <property type="entry name" value="EamA_dom"/>
</dbReference>
<name>A0A9W3JGE6_BACTU</name>
<protein>
    <recommendedName>
        <fullName evidence="4">EamA domain-containing protein</fullName>
    </recommendedName>
</protein>
<dbReference type="PANTHER" id="PTHR22911">
    <property type="entry name" value="ACYL-MALONYL CONDENSING ENZYME-RELATED"/>
    <property type="match status" value="1"/>
</dbReference>
<feature type="transmembrane region" description="Helical" evidence="3">
    <location>
        <begin position="268"/>
        <end position="288"/>
    </location>
</feature>
<feature type="transmembrane region" description="Helical" evidence="3">
    <location>
        <begin position="123"/>
        <end position="141"/>
    </location>
</feature>
<dbReference type="RefSeq" id="WP_000367967.1">
    <property type="nucleotide sequence ID" value="NC_018500.1"/>
</dbReference>
<dbReference type="AlphaFoldDB" id="A0A9W3JGE6"/>
<dbReference type="InterPro" id="IPR037185">
    <property type="entry name" value="EmrE-like"/>
</dbReference>
<organism evidence="5 6">
    <name type="scientific">Bacillus thuringiensis HD-771</name>
    <dbReference type="NCBI Taxonomy" id="1218175"/>
    <lineage>
        <taxon>Bacteria</taxon>
        <taxon>Bacillati</taxon>
        <taxon>Bacillota</taxon>
        <taxon>Bacilli</taxon>
        <taxon>Bacillales</taxon>
        <taxon>Bacillaceae</taxon>
        <taxon>Bacillus</taxon>
        <taxon>Bacillus cereus group</taxon>
    </lineage>
</organism>
<dbReference type="Pfam" id="PF00892">
    <property type="entry name" value="EamA"/>
    <property type="match status" value="1"/>
</dbReference>
<evidence type="ECO:0000256" key="2">
    <source>
        <dbReference type="ARBA" id="ARBA00007362"/>
    </source>
</evidence>
<dbReference type="EMBL" id="CP003752">
    <property type="protein sequence ID" value="AFQ15652.1"/>
    <property type="molecule type" value="Genomic_DNA"/>
</dbReference>
<evidence type="ECO:0000256" key="3">
    <source>
        <dbReference type="SAM" id="Phobius"/>
    </source>
</evidence>
<feature type="transmembrane region" description="Helical" evidence="3">
    <location>
        <begin position="211"/>
        <end position="230"/>
    </location>
</feature>